<dbReference type="InterPro" id="IPR000073">
    <property type="entry name" value="AB_hydrolase_1"/>
</dbReference>
<dbReference type="SUPFAM" id="SSF46894">
    <property type="entry name" value="C-terminal effector domain of the bipartite response regulators"/>
    <property type="match status" value="1"/>
</dbReference>
<dbReference type="Gene3D" id="3.40.50.1820">
    <property type="entry name" value="alpha/beta hydrolase"/>
    <property type="match status" value="1"/>
</dbReference>
<dbReference type="PROSITE" id="PS50043">
    <property type="entry name" value="HTH_LUXR_2"/>
    <property type="match status" value="1"/>
</dbReference>
<dbReference type="PROSITE" id="PS00622">
    <property type="entry name" value="HTH_LUXR_1"/>
    <property type="match status" value="1"/>
</dbReference>
<dbReference type="PRINTS" id="PR00038">
    <property type="entry name" value="HTHLUXR"/>
</dbReference>
<evidence type="ECO:0000259" key="1">
    <source>
        <dbReference type="PROSITE" id="PS50043"/>
    </source>
</evidence>
<dbReference type="RefSeq" id="WP_010850130.1">
    <property type="nucleotide sequence ID" value="NZ_HF570956.1"/>
</dbReference>
<dbReference type="CDD" id="cd06170">
    <property type="entry name" value="LuxR_C_like"/>
    <property type="match status" value="1"/>
</dbReference>
<dbReference type="Proteomes" id="UP000013167">
    <property type="component" value="Unassembled WGS sequence"/>
</dbReference>
<dbReference type="InterPro" id="IPR029058">
    <property type="entry name" value="AB_hydrolase_fold"/>
</dbReference>
<dbReference type="InterPro" id="IPR016032">
    <property type="entry name" value="Sig_transdc_resp-reg_C-effctor"/>
</dbReference>
<dbReference type="eggNOG" id="COG2197">
    <property type="taxonomic scope" value="Bacteria"/>
</dbReference>
<evidence type="ECO:0000313" key="2">
    <source>
        <dbReference type="EMBL" id="CCH70279.1"/>
    </source>
</evidence>
<dbReference type="GO" id="GO:0006355">
    <property type="term" value="P:regulation of DNA-templated transcription"/>
    <property type="evidence" value="ECO:0007669"/>
    <property type="project" value="InterPro"/>
</dbReference>
<dbReference type="STRING" id="1193181.BN10_540058"/>
<dbReference type="InterPro" id="IPR050471">
    <property type="entry name" value="AB_hydrolase"/>
</dbReference>
<name>N0E547_9MICO</name>
<reference evidence="2 3" key="1">
    <citation type="journal article" date="2013" name="ISME J.">
        <title>A metabolic model for members of the genus Tetrasphaera involved in enhanced biological phosphorus removal.</title>
        <authorList>
            <person name="Kristiansen R."/>
            <person name="Nguyen H.T.T."/>
            <person name="Saunders A.M."/>
            <person name="Nielsen J.L."/>
            <person name="Wimmer R."/>
            <person name="Le V.Q."/>
            <person name="McIlroy S.J."/>
            <person name="Petrovski S."/>
            <person name="Seviour R.J."/>
            <person name="Calteau A."/>
            <person name="Nielsen K.L."/>
            <person name="Nielsen P.H."/>
        </authorList>
    </citation>
    <scope>NUCLEOTIDE SEQUENCE [LARGE SCALE GENOMIC DNA]</scope>
    <source>
        <strain evidence="2 3">Lp2</strain>
    </source>
</reference>
<dbReference type="PANTHER" id="PTHR43433:SF5">
    <property type="entry name" value="AB HYDROLASE-1 DOMAIN-CONTAINING PROTEIN"/>
    <property type="match status" value="1"/>
</dbReference>
<dbReference type="SMART" id="SM00421">
    <property type="entry name" value="HTH_LUXR"/>
    <property type="match status" value="1"/>
</dbReference>
<sequence length="366" mass="40455">MTTAAQLEASQRVRFCRSSDGVRIAYAVHGHGPPVVLDACWLSHLEFDWRSPVWRHYLVELGRVATVIRFDERGHGLSDREVSDFSLRRRVDDLAAVVDDAGLDRFALIAMAQGGPVSLHYLHEQPGRVTRFVCASTYSGAGQHVTDDDRDLEAAFEAMIRAGWDRKDPLFRRVFTTMMIPDAGEEQMAWLDDLHQRAVSARTAYLSRRERGKADATHLLPHIDVPTLVVHSRHERMNSFEHGRALAAGIPGARLVPLESNNHILLESEPAWPVFLREVTAFLAAGSAESGAGRTRGVHALTARELEVLRLVARGSDNATIAADLHLSVRTVERHLQRIYAKLELSGPSARAGAVANLLGSPPSTR</sequence>
<dbReference type="AlphaFoldDB" id="N0E547"/>
<dbReference type="SUPFAM" id="SSF53474">
    <property type="entry name" value="alpha/beta-Hydrolases"/>
    <property type="match status" value="1"/>
</dbReference>
<proteinExistence type="predicted"/>
<dbReference type="Pfam" id="PF00196">
    <property type="entry name" value="GerE"/>
    <property type="match status" value="1"/>
</dbReference>
<dbReference type="EMBL" id="CAIZ01000124">
    <property type="protein sequence ID" value="CCH70279.1"/>
    <property type="molecule type" value="Genomic_DNA"/>
</dbReference>
<evidence type="ECO:0000313" key="3">
    <source>
        <dbReference type="Proteomes" id="UP000013167"/>
    </source>
</evidence>
<organism evidence="2 3">
    <name type="scientific">Phycicoccus elongatus Lp2</name>
    <dbReference type="NCBI Taxonomy" id="1193181"/>
    <lineage>
        <taxon>Bacteria</taxon>
        <taxon>Bacillati</taxon>
        <taxon>Actinomycetota</taxon>
        <taxon>Actinomycetes</taxon>
        <taxon>Micrococcales</taxon>
        <taxon>Intrasporangiaceae</taxon>
        <taxon>Phycicoccus</taxon>
    </lineage>
</organism>
<dbReference type="InterPro" id="IPR000792">
    <property type="entry name" value="Tscrpt_reg_LuxR_C"/>
</dbReference>
<accession>N0E547</accession>
<dbReference type="OrthoDB" id="27092at2"/>
<protein>
    <submittedName>
        <fullName evidence="2">Transcriptional regulator, LuxR family</fullName>
    </submittedName>
</protein>
<dbReference type="InterPro" id="IPR036388">
    <property type="entry name" value="WH-like_DNA-bd_sf"/>
</dbReference>
<gene>
    <name evidence="2" type="ORF">BN10_540058</name>
</gene>
<dbReference type="Pfam" id="PF00561">
    <property type="entry name" value="Abhydrolase_1"/>
    <property type="match status" value="1"/>
</dbReference>
<dbReference type="PANTHER" id="PTHR43433">
    <property type="entry name" value="HYDROLASE, ALPHA/BETA FOLD FAMILY PROTEIN"/>
    <property type="match status" value="1"/>
</dbReference>
<dbReference type="eggNOG" id="COG2267">
    <property type="taxonomic scope" value="Bacteria"/>
</dbReference>
<dbReference type="Gene3D" id="1.10.10.10">
    <property type="entry name" value="Winged helix-like DNA-binding domain superfamily/Winged helix DNA-binding domain"/>
    <property type="match status" value="1"/>
</dbReference>
<dbReference type="GO" id="GO:0003677">
    <property type="term" value="F:DNA binding"/>
    <property type="evidence" value="ECO:0007669"/>
    <property type="project" value="InterPro"/>
</dbReference>
<feature type="domain" description="HTH luxR-type" evidence="1">
    <location>
        <begin position="294"/>
        <end position="360"/>
    </location>
</feature>
<comment type="caution">
    <text evidence="2">The sequence shown here is derived from an EMBL/GenBank/DDBJ whole genome shotgun (WGS) entry which is preliminary data.</text>
</comment>
<dbReference type="GO" id="GO:0003824">
    <property type="term" value="F:catalytic activity"/>
    <property type="evidence" value="ECO:0007669"/>
    <property type="project" value="UniProtKB-ARBA"/>
</dbReference>
<keyword evidence="3" id="KW-1185">Reference proteome</keyword>
<dbReference type="HOGENOM" id="CLU_020336_14_0_11"/>